<evidence type="ECO:0000313" key="2">
    <source>
        <dbReference type="EMBL" id="GMH10746.1"/>
    </source>
</evidence>
<evidence type="ECO:0000313" key="3">
    <source>
        <dbReference type="Proteomes" id="UP001279734"/>
    </source>
</evidence>
<organism evidence="2 3">
    <name type="scientific">Nepenthes gracilis</name>
    <name type="common">Slender pitcher plant</name>
    <dbReference type="NCBI Taxonomy" id="150966"/>
    <lineage>
        <taxon>Eukaryota</taxon>
        <taxon>Viridiplantae</taxon>
        <taxon>Streptophyta</taxon>
        <taxon>Embryophyta</taxon>
        <taxon>Tracheophyta</taxon>
        <taxon>Spermatophyta</taxon>
        <taxon>Magnoliopsida</taxon>
        <taxon>eudicotyledons</taxon>
        <taxon>Gunneridae</taxon>
        <taxon>Pentapetalae</taxon>
        <taxon>Caryophyllales</taxon>
        <taxon>Nepenthaceae</taxon>
        <taxon>Nepenthes</taxon>
    </lineage>
</organism>
<feature type="chain" id="PRO_5041969869" evidence="1">
    <location>
        <begin position="28"/>
        <end position="241"/>
    </location>
</feature>
<gene>
    <name evidence="2" type="ORF">Nepgr_012587</name>
</gene>
<reference evidence="2" key="1">
    <citation type="submission" date="2023-05" db="EMBL/GenBank/DDBJ databases">
        <title>Nepenthes gracilis genome sequencing.</title>
        <authorList>
            <person name="Fukushima K."/>
        </authorList>
    </citation>
    <scope>NUCLEOTIDE SEQUENCE</scope>
    <source>
        <strain evidence="2">SING2019-196</strain>
    </source>
</reference>
<dbReference type="InterPro" id="IPR036612">
    <property type="entry name" value="KH_dom_type_1_sf"/>
</dbReference>
<protein>
    <submittedName>
        <fullName evidence="2">Uncharacterized protein</fullName>
    </submittedName>
</protein>
<feature type="signal peptide" evidence="1">
    <location>
        <begin position="1"/>
        <end position="27"/>
    </location>
</feature>
<evidence type="ECO:0000256" key="1">
    <source>
        <dbReference type="SAM" id="SignalP"/>
    </source>
</evidence>
<accession>A0AAD3SH88</accession>
<dbReference type="PANTHER" id="PTHR10288">
    <property type="entry name" value="KH DOMAIN CONTAINING RNA BINDING PROTEIN"/>
    <property type="match status" value="1"/>
</dbReference>
<proteinExistence type="predicted"/>
<sequence length="241" mass="26746">MGLWIFSITLFQTIFLLNFYLKSTSDAEIYSLDELPSYASLDERIVELHGEAAKVLKATEEVLGHLRKLLVDHSVVAMYEKNLISQDRALDAWADRNQFLALHAPPKTSTGPDHSLSLKPDHYFDQEIRLDSKISHSGLSLYAQEPGLGGYCSVGHARAAAPIFIQVTQTMQVLLSYIIEIGGANIAFIHRTGGAFLSVQESDGHPDEITVEIKGTSYEVQTVQQLIQVRDSGEKHHDTVV</sequence>
<name>A0AAD3SH88_NEPGR</name>
<dbReference type="GO" id="GO:0003723">
    <property type="term" value="F:RNA binding"/>
    <property type="evidence" value="ECO:0007669"/>
    <property type="project" value="InterPro"/>
</dbReference>
<keyword evidence="3" id="KW-1185">Reference proteome</keyword>
<comment type="caution">
    <text evidence="2">The sequence shown here is derived from an EMBL/GenBank/DDBJ whole genome shotgun (WGS) entry which is preliminary data.</text>
</comment>
<dbReference type="SUPFAM" id="SSF54791">
    <property type="entry name" value="Eukaryotic type KH-domain (KH-domain type I)"/>
    <property type="match status" value="1"/>
</dbReference>
<dbReference type="Proteomes" id="UP001279734">
    <property type="component" value="Unassembled WGS sequence"/>
</dbReference>
<dbReference type="EMBL" id="BSYO01000010">
    <property type="protein sequence ID" value="GMH10746.1"/>
    <property type="molecule type" value="Genomic_DNA"/>
</dbReference>
<keyword evidence="1" id="KW-0732">Signal</keyword>
<dbReference type="AlphaFoldDB" id="A0AAD3SH88"/>